<reference evidence="2 3" key="1">
    <citation type="submission" date="2018-02" db="EMBL/GenBank/DDBJ databases">
        <title>Draft genome sequences of Elsinoe sp., causing black scab on jojoba.</title>
        <authorList>
            <person name="Stodart B."/>
            <person name="Jeffress S."/>
            <person name="Ash G."/>
            <person name="Arun Chinnappa K."/>
        </authorList>
    </citation>
    <scope>NUCLEOTIDE SEQUENCE [LARGE SCALE GENOMIC DNA]</scope>
    <source>
        <strain evidence="2 3">Hillstone_2</strain>
    </source>
</reference>
<evidence type="ECO:0000313" key="2">
    <source>
        <dbReference type="EMBL" id="TKX24976.1"/>
    </source>
</evidence>
<organism evidence="2 3">
    <name type="scientific">Elsinoe australis</name>
    <dbReference type="NCBI Taxonomy" id="40998"/>
    <lineage>
        <taxon>Eukaryota</taxon>
        <taxon>Fungi</taxon>
        <taxon>Dikarya</taxon>
        <taxon>Ascomycota</taxon>
        <taxon>Pezizomycotina</taxon>
        <taxon>Dothideomycetes</taxon>
        <taxon>Dothideomycetidae</taxon>
        <taxon>Myriangiales</taxon>
        <taxon>Elsinoaceae</taxon>
        <taxon>Elsinoe</taxon>
    </lineage>
</organism>
<evidence type="ECO:0000256" key="1">
    <source>
        <dbReference type="SAM" id="MobiDB-lite"/>
    </source>
</evidence>
<gene>
    <name evidence="2" type="ORF">C1H76_2753</name>
</gene>
<feature type="region of interest" description="Disordered" evidence="1">
    <location>
        <begin position="53"/>
        <end position="80"/>
    </location>
</feature>
<protein>
    <submittedName>
        <fullName evidence="2">Uncharacterized protein</fullName>
    </submittedName>
</protein>
<comment type="caution">
    <text evidence="2">The sequence shown here is derived from an EMBL/GenBank/DDBJ whole genome shotgun (WGS) entry which is preliminary data.</text>
</comment>
<feature type="compositionally biased region" description="Basic and acidic residues" evidence="1">
    <location>
        <begin position="53"/>
        <end position="64"/>
    </location>
</feature>
<dbReference type="Proteomes" id="UP000308133">
    <property type="component" value="Unassembled WGS sequence"/>
</dbReference>
<evidence type="ECO:0000313" key="3">
    <source>
        <dbReference type="Proteomes" id="UP000308133"/>
    </source>
</evidence>
<feature type="region of interest" description="Disordered" evidence="1">
    <location>
        <begin position="107"/>
        <end position="128"/>
    </location>
</feature>
<accession>A0A4U7B851</accession>
<dbReference type="EMBL" id="PTQR01000035">
    <property type="protein sequence ID" value="TKX24976.1"/>
    <property type="molecule type" value="Genomic_DNA"/>
</dbReference>
<proteinExistence type="predicted"/>
<sequence>MRNNASSIITASHAQSPPMDIWMQLLLLEQQNKKRLLMARLEQESRLADHDTPVHFDLPIRPHEYVPPLPLRNDTSDERTVREVQEREVAEHKRHTEQLNAYLTSFGLPTSRDVSSPRPAFNPQSQRNMAMAAMLMDQQDKDASARQGSR</sequence>
<name>A0A4U7B851_9PEZI</name>
<dbReference type="AlphaFoldDB" id="A0A4U7B851"/>